<reference evidence="3" key="1">
    <citation type="journal article" date="2019" name="Int. J. Syst. Evol. Microbiol.">
        <title>The Global Catalogue of Microorganisms (GCM) 10K type strain sequencing project: providing services to taxonomists for standard genome sequencing and annotation.</title>
        <authorList>
            <consortium name="The Broad Institute Genomics Platform"/>
            <consortium name="The Broad Institute Genome Sequencing Center for Infectious Disease"/>
            <person name="Wu L."/>
            <person name="Ma J."/>
        </authorList>
    </citation>
    <scope>NUCLEOTIDE SEQUENCE [LARGE SCALE GENOMIC DNA]</scope>
    <source>
        <strain evidence="3">CGMCC 1.16305</strain>
    </source>
</reference>
<organism evidence="2 3">
    <name type="scientific">Scopulibacillus cellulosilyticus</name>
    <dbReference type="NCBI Taxonomy" id="2665665"/>
    <lineage>
        <taxon>Bacteria</taxon>
        <taxon>Bacillati</taxon>
        <taxon>Bacillota</taxon>
        <taxon>Bacilli</taxon>
        <taxon>Bacillales</taxon>
        <taxon>Sporolactobacillaceae</taxon>
        <taxon>Scopulibacillus</taxon>
    </lineage>
</organism>
<evidence type="ECO:0000313" key="3">
    <source>
        <dbReference type="Proteomes" id="UP001596505"/>
    </source>
</evidence>
<sequence>MIPLNINGDIRHFTDRSIYKLKSVLPYWGLSLNDQYQVAPLFSDKMIRINVDSPSLFHSIEEYVQHTGLSLINKKDQPLDFDIQYHSDGQHEFSIAAENKTYHFKPLTDHPTSVSRLIFKQIWLPVKVKNTTIILGNNNMQRPAEWIAYILLQYAHSQPLSPISHISMSDYQEFVKDVLYQINKKFAECQMLKEFWPSVPSEPDIVENQFQNTIADQEKEGIAEEKPIIHEEEILESHPFQPFKPKLNEHDIDDPEPINPFVKKKSRETHQINPFKKKHP</sequence>
<dbReference type="Proteomes" id="UP001596505">
    <property type="component" value="Unassembled WGS sequence"/>
</dbReference>
<dbReference type="RefSeq" id="WP_380967130.1">
    <property type="nucleotide sequence ID" value="NZ_JBHTCO010000018.1"/>
</dbReference>
<dbReference type="EMBL" id="JBHTCO010000018">
    <property type="protein sequence ID" value="MFC7394105.1"/>
    <property type="molecule type" value="Genomic_DNA"/>
</dbReference>
<name>A0ABW2PZI2_9BACL</name>
<evidence type="ECO:0000256" key="1">
    <source>
        <dbReference type="SAM" id="MobiDB-lite"/>
    </source>
</evidence>
<gene>
    <name evidence="2" type="ORF">ACFQRG_14205</name>
</gene>
<evidence type="ECO:0000313" key="2">
    <source>
        <dbReference type="EMBL" id="MFC7394105.1"/>
    </source>
</evidence>
<proteinExistence type="predicted"/>
<accession>A0ABW2PZI2</accession>
<feature type="region of interest" description="Disordered" evidence="1">
    <location>
        <begin position="234"/>
        <end position="280"/>
    </location>
</feature>
<comment type="caution">
    <text evidence="2">The sequence shown here is derived from an EMBL/GenBank/DDBJ whole genome shotgun (WGS) entry which is preliminary data.</text>
</comment>
<protein>
    <submittedName>
        <fullName evidence="2">Uncharacterized protein</fullName>
    </submittedName>
</protein>
<keyword evidence="3" id="KW-1185">Reference proteome</keyword>